<evidence type="ECO:0000313" key="1">
    <source>
        <dbReference type="EMBL" id="GAX13777.1"/>
    </source>
</evidence>
<organism evidence="1 2">
    <name type="scientific">Fistulifera solaris</name>
    <name type="common">Oleaginous diatom</name>
    <dbReference type="NCBI Taxonomy" id="1519565"/>
    <lineage>
        <taxon>Eukaryota</taxon>
        <taxon>Sar</taxon>
        <taxon>Stramenopiles</taxon>
        <taxon>Ochrophyta</taxon>
        <taxon>Bacillariophyta</taxon>
        <taxon>Bacillariophyceae</taxon>
        <taxon>Bacillariophycidae</taxon>
        <taxon>Naviculales</taxon>
        <taxon>Naviculaceae</taxon>
        <taxon>Fistulifera</taxon>
    </lineage>
</organism>
<sequence>MSINSCEEDNQNSLNSNSSIPSLMTLPFDCRIAIFQCVPNLSDIACTCRQLRHERDHPSLDPTRTVTIRFRGPTSGESLVQSLKHMKDALGRTGFPLELQLTSSSFVIPTDFSRYSHLVRQWSLPQVRLLDLSNRITEDEDTSPKRVDISVLMFLAMVLPNLLEIDLTGMQTNQFSLSFLSWKSPQLRCIYWNAAGVDQPASGLHLSACHNLQELYLDDCIFSIIGDDEERMFGEPEEEDRNDDDDTLFRCCRSQLQRVSLRNAMYRVYDDKRQIKPFTQSCLMRFVRVTPTLRWFCSDLTPDNCRVLQQERPSVLFA</sequence>
<evidence type="ECO:0008006" key="3">
    <source>
        <dbReference type="Google" id="ProtNLM"/>
    </source>
</evidence>
<comment type="caution">
    <text evidence="1">The sequence shown here is derived from an EMBL/GenBank/DDBJ whole genome shotgun (WGS) entry which is preliminary data.</text>
</comment>
<accession>A0A1Z5JIE7</accession>
<dbReference type="Proteomes" id="UP000198406">
    <property type="component" value="Unassembled WGS sequence"/>
</dbReference>
<dbReference type="OrthoDB" id="44643at2759"/>
<gene>
    <name evidence="1" type="ORF">FisN_30Lh068</name>
</gene>
<dbReference type="EMBL" id="BDSP01000073">
    <property type="protein sequence ID" value="GAX13777.1"/>
    <property type="molecule type" value="Genomic_DNA"/>
</dbReference>
<proteinExistence type="predicted"/>
<dbReference type="AlphaFoldDB" id="A0A1Z5JIE7"/>
<dbReference type="InterPro" id="IPR032675">
    <property type="entry name" value="LRR_dom_sf"/>
</dbReference>
<evidence type="ECO:0000313" key="2">
    <source>
        <dbReference type="Proteomes" id="UP000198406"/>
    </source>
</evidence>
<keyword evidence="2" id="KW-1185">Reference proteome</keyword>
<reference evidence="1 2" key="1">
    <citation type="journal article" date="2015" name="Plant Cell">
        <title>Oil accumulation by the oleaginous diatom Fistulifera solaris as revealed by the genome and transcriptome.</title>
        <authorList>
            <person name="Tanaka T."/>
            <person name="Maeda Y."/>
            <person name="Veluchamy A."/>
            <person name="Tanaka M."/>
            <person name="Abida H."/>
            <person name="Marechal E."/>
            <person name="Bowler C."/>
            <person name="Muto M."/>
            <person name="Sunaga Y."/>
            <person name="Tanaka M."/>
            <person name="Yoshino T."/>
            <person name="Taniguchi T."/>
            <person name="Fukuda Y."/>
            <person name="Nemoto M."/>
            <person name="Matsumoto M."/>
            <person name="Wong P.S."/>
            <person name="Aburatani S."/>
            <person name="Fujibuchi W."/>
        </authorList>
    </citation>
    <scope>NUCLEOTIDE SEQUENCE [LARGE SCALE GENOMIC DNA]</scope>
    <source>
        <strain evidence="1 2">JPCC DA0580</strain>
    </source>
</reference>
<dbReference type="Gene3D" id="3.80.10.10">
    <property type="entry name" value="Ribonuclease Inhibitor"/>
    <property type="match status" value="1"/>
</dbReference>
<dbReference type="InParanoid" id="A0A1Z5JIE7"/>
<protein>
    <recommendedName>
        <fullName evidence="3">F-box domain-containing protein</fullName>
    </recommendedName>
</protein>
<name>A0A1Z5JIE7_FISSO</name>
<dbReference type="SUPFAM" id="SSF52047">
    <property type="entry name" value="RNI-like"/>
    <property type="match status" value="1"/>
</dbReference>